<dbReference type="NCBIfam" id="TIGR02302">
    <property type="entry name" value="aProt_lowcomp"/>
    <property type="match status" value="1"/>
</dbReference>
<dbReference type="RefSeq" id="WP_377067209.1">
    <property type="nucleotide sequence ID" value="NZ_JBHMEC010000008.1"/>
</dbReference>
<keyword evidence="2" id="KW-0472">Membrane</keyword>
<reference evidence="3 4" key="1">
    <citation type="submission" date="2024-09" db="EMBL/GenBank/DDBJ databases">
        <authorList>
            <person name="Sun Q."/>
            <person name="Mori K."/>
        </authorList>
    </citation>
    <scope>NUCLEOTIDE SEQUENCE [LARGE SCALE GENOMIC DNA]</scope>
    <source>
        <strain evidence="3 4">CECT 9424</strain>
    </source>
</reference>
<protein>
    <submittedName>
        <fullName evidence="3">TIGR02302 family protein</fullName>
    </submittedName>
</protein>
<sequence>MSRPGDPLVQTMARLRPAVALTWAGLVAERVTRAFWPLLSLLAAVAGAAFLGLHDHASPVVLRVAGAALGVIALALAAHGLLRLRWPRRADAVARLDASLDGHPLAALGDAQAIGTGDDASAAVWRAHQARMATRAAGARHVPPDLRLARLDPYGLRHVALLVLVIGLVFGSVWRAGTVTQMGAGGGAGAALAQGPAWEGWIEPPRHTGLPSLYLADQEGVIRAPVGSEVTLRFYGAEGALSLYETASGGGIDAQHATAPEQSFDIIRDGVLRIDGPGGRDWQVEAMADAAPSVAVLEAEARTSFEGQMSQPFEVRDDHGVTGGHAVITLDMERIARRHGLAAEPEPREPIRLDLPLPMMGDRAEFTETLIANLSQHAWAHLPVTLRMTVTDAIGQDGKSDPVEMTLPARRFFDPLAAAVIEQRRDLLWSRENATRVTQVLRAISYKPSEGLFRSSGAYLQLRTILRRLESMVAAGGPDKAGRDEIAKALWNLGVLIEDGDVGDALERMRAAQERLSEAMKNGASEDEIARLMQELRDATQDYLRQKMQQAQREDENGGDQQSAENSMRMSQQDLQDMMDRIQELMEQGRFAEAQRALEEFQRMMENMQVTEGQSGSEGQQAMEGLADTLRGQQGLSDQAFRDLQEQFNPNAQSGQSQQNEGSSGGEGRGESHDGQQGQGGGEGGTRPGGQGQDGREQAGESEGGSLAERQEALRRQLEQQRRGLPQLGGEAGDAARDSLERAERSMEGAEEALRNDDLAGALEDQADAMEALREGMRSMGEAMARDSSPGSPGGAQGESGRAQADPLGRESGQGRHAGTQDSLLQGEDVYRRARDLLDEIRRRSGEGARPDIELDYLRRLLDRF</sequence>
<evidence type="ECO:0000256" key="1">
    <source>
        <dbReference type="SAM" id="MobiDB-lite"/>
    </source>
</evidence>
<keyword evidence="2" id="KW-0812">Transmembrane</keyword>
<evidence type="ECO:0000313" key="4">
    <source>
        <dbReference type="Proteomes" id="UP001589670"/>
    </source>
</evidence>
<proteinExistence type="predicted"/>
<feature type="compositionally biased region" description="Basic and acidic residues" evidence="1">
    <location>
        <begin position="734"/>
        <end position="758"/>
    </location>
</feature>
<dbReference type="Pfam" id="PF13779">
    <property type="entry name" value="DUF4175"/>
    <property type="match status" value="1"/>
</dbReference>
<accession>A0ABV5HXP7</accession>
<dbReference type="InterPro" id="IPR012683">
    <property type="entry name" value="CHP02302_TM"/>
</dbReference>
<dbReference type="Proteomes" id="UP001589670">
    <property type="component" value="Unassembled WGS sequence"/>
</dbReference>
<feature type="compositionally biased region" description="Low complexity" evidence="1">
    <location>
        <begin position="653"/>
        <end position="662"/>
    </location>
</feature>
<evidence type="ECO:0000256" key="2">
    <source>
        <dbReference type="SAM" id="Phobius"/>
    </source>
</evidence>
<comment type="caution">
    <text evidence="3">The sequence shown here is derived from an EMBL/GenBank/DDBJ whole genome shotgun (WGS) entry which is preliminary data.</text>
</comment>
<name>A0ABV5HXP7_9RHOB</name>
<organism evidence="3 4">
    <name type="scientific">Roseovarius ramblicola</name>
    <dbReference type="NCBI Taxonomy" id="2022336"/>
    <lineage>
        <taxon>Bacteria</taxon>
        <taxon>Pseudomonadati</taxon>
        <taxon>Pseudomonadota</taxon>
        <taxon>Alphaproteobacteria</taxon>
        <taxon>Rhodobacterales</taxon>
        <taxon>Roseobacteraceae</taxon>
        <taxon>Roseovarius</taxon>
    </lineage>
</organism>
<feature type="compositionally biased region" description="Gly residues" evidence="1">
    <location>
        <begin position="677"/>
        <end position="693"/>
    </location>
</feature>
<feature type="transmembrane region" description="Helical" evidence="2">
    <location>
        <begin position="60"/>
        <end position="82"/>
    </location>
</feature>
<gene>
    <name evidence="3" type="ORF">ACFFU4_03790</name>
</gene>
<feature type="compositionally biased region" description="Basic and acidic residues" evidence="1">
    <location>
        <begin position="709"/>
        <end position="722"/>
    </location>
</feature>
<keyword evidence="4" id="KW-1185">Reference proteome</keyword>
<keyword evidence="2" id="KW-1133">Transmembrane helix</keyword>
<dbReference type="EMBL" id="JBHMEC010000008">
    <property type="protein sequence ID" value="MFB9148869.1"/>
    <property type="molecule type" value="Genomic_DNA"/>
</dbReference>
<feature type="transmembrane region" description="Helical" evidence="2">
    <location>
        <begin position="34"/>
        <end position="54"/>
    </location>
</feature>
<feature type="compositionally biased region" description="Polar residues" evidence="1">
    <location>
        <begin position="559"/>
        <end position="571"/>
    </location>
</feature>
<feature type="region of interest" description="Disordered" evidence="1">
    <location>
        <begin position="546"/>
        <end position="571"/>
    </location>
</feature>
<evidence type="ECO:0000313" key="3">
    <source>
        <dbReference type="EMBL" id="MFB9148869.1"/>
    </source>
</evidence>
<feature type="region of interest" description="Disordered" evidence="1">
    <location>
        <begin position="649"/>
        <end position="830"/>
    </location>
</feature>